<evidence type="ECO:0000313" key="2">
    <source>
        <dbReference type="Proteomes" id="UP000824179"/>
    </source>
</evidence>
<dbReference type="InterPro" id="IPR024747">
    <property type="entry name" value="Pyridox_Oxase-rel"/>
</dbReference>
<evidence type="ECO:0000313" key="1">
    <source>
        <dbReference type="EMBL" id="HIR39874.1"/>
    </source>
</evidence>
<comment type="caution">
    <text evidence="1">The sequence shown here is derived from an EMBL/GenBank/DDBJ whole genome shotgun (WGS) entry which is preliminary data.</text>
</comment>
<dbReference type="EMBL" id="DVHB01000098">
    <property type="protein sequence ID" value="HIR39874.1"/>
    <property type="molecule type" value="Genomic_DNA"/>
</dbReference>
<dbReference type="Gene3D" id="2.30.110.10">
    <property type="entry name" value="Electron Transport, Fmn-binding Protein, Chain A"/>
    <property type="match status" value="1"/>
</dbReference>
<accession>A0A9D1AH30</accession>
<name>A0A9D1AH30_9FIRM</name>
<organism evidence="1 2">
    <name type="scientific">Candidatus Coproplasma stercoripullorum</name>
    <dbReference type="NCBI Taxonomy" id="2840751"/>
    <lineage>
        <taxon>Bacteria</taxon>
        <taxon>Bacillati</taxon>
        <taxon>Bacillota</taxon>
        <taxon>Clostridia</taxon>
        <taxon>Eubacteriales</taxon>
        <taxon>Candidatus Coproplasma</taxon>
    </lineage>
</organism>
<protein>
    <submittedName>
        <fullName evidence="1">Pyridoxamine 5'-phosphate oxidase family protein</fullName>
    </submittedName>
</protein>
<dbReference type="Pfam" id="PF12900">
    <property type="entry name" value="Pyridox_ox_2"/>
    <property type="match status" value="1"/>
</dbReference>
<dbReference type="Proteomes" id="UP000824179">
    <property type="component" value="Unassembled WGS sequence"/>
</dbReference>
<gene>
    <name evidence="1" type="ORF">IAB90_05780</name>
</gene>
<dbReference type="PANTHER" id="PTHR34071">
    <property type="entry name" value="5-NITROIMIDAZOLE ANTIBIOTICS RESISTANCE PROTEIN, NIMA-FAMILY-RELATED PROTEIN-RELATED"/>
    <property type="match status" value="1"/>
</dbReference>
<dbReference type="PANTHER" id="PTHR34071:SF2">
    <property type="entry name" value="FLAVIN-NUCLEOTIDE-BINDING PROTEIN"/>
    <property type="match status" value="1"/>
</dbReference>
<dbReference type="AlphaFoldDB" id="A0A9D1AH30"/>
<reference evidence="1" key="2">
    <citation type="journal article" date="2021" name="PeerJ">
        <title>Extensive microbial diversity within the chicken gut microbiome revealed by metagenomics and culture.</title>
        <authorList>
            <person name="Gilroy R."/>
            <person name="Ravi A."/>
            <person name="Getino M."/>
            <person name="Pursley I."/>
            <person name="Horton D.L."/>
            <person name="Alikhan N.F."/>
            <person name="Baker D."/>
            <person name="Gharbi K."/>
            <person name="Hall N."/>
            <person name="Watson M."/>
            <person name="Adriaenssens E.M."/>
            <person name="Foster-Nyarko E."/>
            <person name="Jarju S."/>
            <person name="Secka A."/>
            <person name="Antonio M."/>
            <person name="Oren A."/>
            <person name="Chaudhuri R.R."/>
            <person name="La Ragione R."/>
            <person name="Hildebrand F."/>
            <person name="Pallen M.J."/>
        </authorList>
    </citation>
    <scope>NUCLEOTIDE SEQUENCE</scope>
    <source>
        <strain evidence="1">ChiW25-3613</strain>
    </source>
</reference>
<sequence length="155" mass="17653">MRKADREIKDFEEIKELLDECQTIRLAMHDEPYPYIVPLSYGWEERNRQIFIYFHCAKEGKKLDLITKNGNVCFEADCLAGYKSTGHGVTADYRSLIAFGKAERVYGEELVRGLELLLAHCHVEGYSARECAAMGITAVVRITVDGITGKRRFAE</sequence>
<proteinExistence type="predicted"/>
<dbReference type="SUPFAM" id="SSF50475">
    <property type="entry name" value="FMN-binding split barrel"/>
    <property type="match status" value="1"/>
</dbReference>
<reference evidence="1" key="1">
    <citation type="submission" date="2020-10" db="EMBL/GenBank/DDBJ databases">
        <authorList>
            <person name="Gilroy R."/>
        </authorList>
    </citation>
    <scope>NUCLEOTIDE SEQUENCE</scope>
    <source>
        <strain evidence="1">ChiW25-3613</strain>
    </source>
</reference>
<dbReference type="InterPro" id="IPR012349">
    <property type="entry name" value="Split_barrel_FMN-bd"/>
</dbReference>